<evidence type="ECO:0000313" key="8">
    <source>
        <dbReference type="Proteomes" id="UP001107558"/>
    </source>
</evidence>
<dbReference type="Proteomes" id="UP001107558">
    <property type="component" value="Chromosome 3"/>
</dbReference>
<organism evidence="7 8">
    <name type="scientific">Polypedilum vanderplanki</name>
    <name type="common">Sleeping chironomid midge</name>
    <dbReference type="NCBI Taxonomy" id="319348"/>
    <lineage>
        <taxon>Eukaryota</taxon>
        <taxon>Metazoa</taxon>
        <taxon>Ecdysozoa</taxon>
        <taxon>Arthropoda</taxon>
        <taxon>Hexapoda</taxon>
        <taxon>Insecta</taxon>
        <taxon>Pterygota</taxon>
        <taxon>Neoptera</taxon>
        <taxon>Endopterygota</taxon>
        <taxon>Diptera</taxon>
        <taxon>Nematocera</taxon>
        <taxon>Chironomoidea</taxon>
        <taxon>Chironomidae</taxon>
        <taxon>Chironominae</taxon>
        <taxon>Polypedilum</taxon>
        <taxon>Polypedilum</taxon>
    </lineage>
</organism>
<dbReference type="GO" id="GO:0005634">
    <property type="term" value="C:nucleus"/>
    <property type="evidence" value="ECO:0007669"/>
    <property type="project" value="UniProtKB-SubCell"/>
</dbReference>
<keyword evidence="2" id="KW-0479">Metal-binding</keyword>
<keyword evidence="4" id="KW-0862">Zinc</keyword>
<dbReference type="Pfam" id="PF05699">
    <property type="entry name" value="Dimer_Tnp_hAT"/>
    <property type="match status" value="1"/>
</dbReference>
<evidence type="ECO:0000313" key="7">
    <source>
        <dbReference type="EMBL" id="KAG5670303.1"/>
    </source>
</evidence>
<name>A0A9J6BL04_POLVA</name>
<evidence type="ECO:0000256" key="5">
    <source>
        <dbReference type="ARBA" id="ARBA00023242"/>
    </source>
</evidence>
<dbReference type="SUPFAM" id="SSF53098">
    <property type="entry name" value="Ribonuclease H-like"/>
    <property type="match status" value="1"/>
</dbReference>
<proteinExistence type="predicted"/>
<dbReference type="GO" id="GO:0046983">
    <property type="term" value="F:protein dimerization activity"/>
    <property type="evidence" value="ECO:0007669"/>
    <property type="project" value="InterPro"/>
</dbReference>
<dbReference type="PANTHER" id="PTHR46481">
    <property type="entry name" value="ZINC FINGER BED DOMAIN-CONTAINING PROTEIN 4"/>
    <property type="match status" value="1"/>
</dbReference>
<accession>A0A9J6BL04</accession>
<reference evidence="7" key="1">
    <citation type="submission" date="2021-03" db="EMBL/GenBank/DDBJ databases">
        <title>Chromosome level genome of the anhydrobiotic midge Polypedilum vanderplanki.</title>
        <authorList>
            <person name="Yoshida Y."/>
            <person name="Kikawada T."/>
            <person name="Gusev O."/>
        </authorList>
    </citation>
    <scope>NUCLEOTIDE SEQUENCE</scope>
    <source>
        <strain evidence="7">NIAS01</strain>
        <tissue evidence="7">Whole body or cell culture</tissue>
    </source>
</reference>
<evidence type="ECO:0000256" key="4">
    <source>
        <dbReference type="ARBA" id="ARBA00022833"/>
    </source>
</evidence>
<comment type="caution">
    <text evidence="7">The sequence shown here is derived from an EMBL/GenBank/DDBJ whole genome shotgun (WGS) entry which is preliminary data.</text>
</comment>
<gene>
    <name evidence="7" type="ORF">PVAND_000579</name>
</gene>
<dbReference type="OrthoDB" id="8053861at2759"/>
<dbReference type="InterPro" id="IPR052035">
    <property type="entry name" value="ZnF_BED_domain_contain"/>
</dbReference>
<dbReference type="InterPro" id="IPR008906">
    <property type="entry name" value="HATC_C_dom"/>
</dbReference>
<dbReference type="PANTHER" id="PTHR46481:SF10">
    <property type="entry name" value="ZINC FINGER BED DOMAIN-CONTAINING PROTEIN 39"/>
    <property type="match status" value="1"/>
</dbReference>
<comment type="subcellular location">
    <subcellularLocation>
        <location evidence="1">Nucleus</location>
    </subcellularLocation>
</comment>
<protein>
    <recommendedName>
        <fullName evidence="6">HAT C-terminal dimerisation domain-containing protein</fullName>
    </recommendedName>
</protein>
<evidence type="ECO:0000256" key="3">
    <source>
        <dbReference type="ARBA" id="ARBA00022771"/>
    </source>
</evidence>
<dbReference type="SMART" id="SM00614">
    <property type="entry name" value="ZnF_BED"/>
    <property type="match status" value="1"/>
</dbReference>
<sequence length="622" mass="71925">MKSFAWKYFKKIDDKYAECQVQNCTKKRIAITGSNTKGMIGHLKNIHNILKDELNNSDAQPPQKKQKTIMDFVKFSSLKETIARLVCEDNMNFKQIVKSEYMRKSLQRDFSENVPKNSSTIMKLFLEFYEDIRQQTIILINDLRGRGLRFSVTLDEWTSGANKRYLNINLHYFERENAHHINLGMIRMDGSWTANRLKQQFDEHMKSFNIDVCRDVIAATGDGASVMVAFGKLNSFLYHECLSHGLHLGVNDALYNSSMDFNIAAHNFISECLTEDSSEESEECDSEESTSDITDDENLHFTSAEDFYNGQSNIIKKMYQVIKVFRNSPLKNGILQKLIKRKLNKELNLILDTPTRWNSVFDAACRFLVVEDCVRSSLCNKDINRPDMWTCLDTELLKELVKVLEPVKMATEQLSDQNNNLLIAEGIVNFLLNSLRDSDSSFSSLFYDTIHRRIAKRRNGILVQLMLYLRGAKLSNTYEHFEKHSKTSVLAYGTNLLKNHFSNTDRDYAETSNHESTSEESTSHLSLRERLNRSIFEYTSVPQAVERPAFDEFFTEFQKLDHGKTSEVLEQLSNSLLTIQPTSVQSERIFSMSNNILSKNRRRMLDKTLNAIVFVKSYFLNK</sequence>
<dbReference type="InterPro" id="IPR012337">
    <property type="entry name" value="RNaseH-like_sf"/>
</dbReference>
<dbReference type="GO" id="GO:0008270">
    <property type="term" value="F:zinc ion binding"/>
    <property type="evidence" value="ECO:0007669"/>
    <property type="project" value="UniProtKB-KW"/>
</dbReference>
<dbReference type="EMBL" id="JADBJN010000003">
    <property type="protein sequence ID" value="KAG5670303.1"/>
    <property type="molecule type" value="Genomic_DNA"/>
</dbReference>
<dbReference type="AlphaFoldDB" id="A0A9J6BL04"/>
<keyword evidence="5" id="KW-0539">Nucleus</keyword>
<keyword evidence="3" id="KW-0863">Zinc-finger</keyword>
<evidence type="ECO:0000259" key="6">
    <source>
        <dbReference type="Pfam" id="PF05699"/>
    </source>
</evidence>
<keyword evidence="8" id="KW-1185">Reference proteome</keyword>
<evidence type="ECO:0000256" key="2">
    <source>
        <dbReference type="ARBA" id="ARBA00022723"/>
    </source>
</evidence>
<feature type="domain" description="HAT C-terminal dimerisation" evidence="6">
    <location>
        <begin position="561"/>
        <end position="617"/>
    </location>
</feature>
<evidence type="ECO:0000256" key="1">
    <source>
        <dbReference type="ARBA" id="ARBA00004123"/>
    </source>
</evidence>